<evidence type="ECO:0000256" key="1">
    <source>
        <dbReference type="SAM" id="MobiDB-lite"/>
    </source>
</evidence>
<evidence type="ECO:0000313" key="2">
    <source>
        <dbReference type="EMBL" id="KAH3806249.1"/>
    </source>
</evidence>
<proteinExistence type="predicted"/>
<protein>
    <submittedName>
        <fullName evidence="2">Uncharacterized protein</fullName>
    </submittedName>
</protein>
<reference evidence="2" key="2">
    <citation type="submission" date="2020-11" db="EMBL/GenBank/DDBJ databases">
        <authorList>
            <person name="McCartney M.A."/>
            <person name="Auch B."/>
            <person name="Kono T."/>
            <person name="Mallez S."/>
            <person name="Becker A."/>
            <person name="Gohl D.M."/>
            <person name="Silverstein K.A.T."/>
            <person name="Koren S."/>
            <person name="Bechman K.B."/>
            <person name="Herman A."/>
            <person name="Abrahante J.E."/>
            <person name="Garbe J."/>
        </authorList>
    </citation>
    <scope>NUCLEOTIDE SEQUENCE</scope>
    <source>
        <strain evidence="2">Duluth1</strain>
        <tissue evidence="2">Whole animal</tissue>
    </source>
</reference>
<feature type="region of interest" description="Disordered" evidence="1">
    <location>
        <begin position="36"/>
        <end position="66"/>
    </location>
</feature>
<dbReference type="Proteomes" id="UP000828390">
    <property type="component" value="Unassembled WGS sequence"/>
</dbReference>
<comment type="caution">
    <text evidence="2">The sequence shown here is derived from an EMBL/GenBank/DDBJ whole genome shotgun (WGS) entry which is preliminary data.</text>
</comment>
<reference evidence="2" key="1">
    <citation type="journal article" date="2019" name="bioRxiv">
        <title>The Genome of the Zebra Mussel, Dreissena polymorpha: A Resource for Invasive Species Research.</title>
        <authorList>
            <person name="McCartney M.A."/>
            <person name="Auch B."/>
            <person name="Kono T."/>
            <person name="Mallez S."/>
            <person name="Zhang Y."/>
            <person name="Obille A."/>
            <person name="Becker A."/>
            <person name="Abrahante J.E."/>
            <person name="Garbe J."/>
            <person name="Badalamenti J.P."/>
            <person name="Herman A."/>
            <person name="Mangelson H."/>
            <person name="Liachko I."/>
            <person name="Sullivan S."/>
            <person name="Sone E.D."/>
            <person name="Koren S."/>
            <person name="Silverstein K.A.T."/>
            <person name="Beckman K.B."/>
            <person name="Gohl D.M."/>
        </authorList>
    </citation>
    <scope>NUCLEOTIDE SEQUENCE</scope>
    <source>
        <strain evidence="2">Duluth1</strain>
        <tissue evidence="2">Whole animal</tissue>
    </source>
</reference>
<dbReference type="EMBL" id="JAIWYP010000006">
    <property type="protein sequence ID" value="KAH3806249.1"/>
    <property type="molecule type" value="Genomic_DNA"/>
</dbReference>
<evidence type="ECO:0000313" key="3">
    <source>
        <dbReference type="Proteomes" id="UP000828390"/>
    </source>
</evidence>
<keyword evidence="3" id="KW-1185">Reference proteome</keyword>
<accession>A0A9D4FZ73</accession>
<name>A0A9D4FZ73_DREPO</name>
<organism evidence="2 3">
    <name type="scientific">Dreissena polymorpha</name>
    <name type="common">Zebra mussel</name>
    <name type="synonym">Mytilus polymorpha</name>
    <dbReference type="NCBI Taxonomy" id="45954"/>
    <lineage>
        <taxon>Eukaryota</taxon>
        <taxon>Metazoa</taxon>
        <taxon>Spiralia</taxon>
        <taxon>Lophotrochozoa</taxon>
        <taxon>Mollusca</taxon>
        <taxon>Bivalvia</taxon>
        <taxon>Autobranchia</taxon>
        <taxon>Heteroconchia</taxon>
        <taxon>Euheterodonta</taxon>
        <taxon>Imparidentia</taxon>
        <taxon>Neoheterodontei</taxon>
        <taxon>Myida</taxon>
        <taxon>Dreissenoidea</taxon>
        <taxon>Dreissenidae</taxon>
        <taxon>Dreissena</taxon>
    </lineage>
</organism>
<dbReference type="AlphaFoldDB" id="A0A9D4FZ73"/>
<sequence>MHALGRESAQLFKHQPLPRGYTSILAFDPDSKSYQWRAQGGSGSSMEVDKVDSRPTSGRCRPLTAGPDRSYISAKVNGRTLLLDPDCVYDATSHRACSTHAPRCRKEIPQKPDAHSGTAARGAVDAQIDAGSPDDLACPDANVMLSDNIDRIALSLHMRSDTRPSRSNGAVFSFRNNENVSHSEVQYLIQTQLGVPVRSTQFDPLDIRSAQPGVNTRWVVELCTTADMTKAIQSGLQAGTCKLVFYPHDDITRRETAAYINYMEVVNAHAVIANSADYSVCGKLKTRSFQRFMPLATLKLS</sequence>
<gene>
    <name evidence="2" type="ORF">DPMN_134568</name>
</gene>